<dbReference type="PANTHER" id="PTHR12128">
    <property type="entry name" value="DIHYDRODIPICOLINATE SYNTHASE"/>
    <property type="match status" value="1"/>
</dbReference>
<organism evidence="1 2">
    <name type="scientific">Trichoderma citrinoviride</name>
    <dbReference type="NCBI Taxonomy" id="58853"/>
    <lineage>
        <taxon>Eukaryota</taxon>
        <taxon>Fungi</taxon>
        <taxon>Dikarya</taxon>
        <taxon>Ascomycota</taxon>
        <taxon>Pezizomycotina</taxon>
        <taxon>Sordariomycetes</taxon>
        <taxon>Hypocreomycetidae</taxon>
        <taxon>Hypocreales</taxon>
        <taxon>Hypocreaceae</taxon>
        <taxon>Trichoderma</taxon>
    </lineage>
</organism>
<dbReference type="Pfam" id="PF00701">
    <property type="entry name" value="DHDPS"/>
    <property type="match status" value="2"/>
</dbReference>
<protein>
    <submittedName>
        <fullName evidence="1">Aldolase</fullName>
    </submittedName>
</protein>
<sequence length="212" mass="22851">MASSSSIPCPPRGIYVPAVAFFHPDETIDFDAIRAHLTRLAEGGVDGLVIQGSNGEAMHMLHDERQQVLRLARELTCGNMGKLQRVAHDPRIGRPFAAFAGKTDFFLHGLVGGSHGVIAATANLLPKAHAHMLRLYDEGRLKEAQELQTRFSRADWALVQLGIAGIKAALQKYYGYGGGRSRRPLSSAVDAKKLDGEVDAAVGGLVELENSL</sequence>
<evidence type="ECO:0000313" key="2">
    <source>
        <dbReference type="Proteomes" id="UP000241546"/>
    </source>
</evidence>
<dbReference type="Gene3D" id="3.20.20.70">
    <property type="entry name" value="Aldolase class I"/>
    <property type="match status" value="2"/>
</dbReference>
<keyword evidence="2" id="KW-1185">Reference proteome</keyword>
<dbReference type="GeneID" id="36601439"/>
<reference evidence="2" key="1">
    <citation type="submission" date="2016-07" db="EMBL/GenBank/DDBJ databases">
        <title>Multiple horizontal gene transfer events from other fungi enriched the ability of initially mycotrophic Trichoderma (Ascomycota) to feed on dead plant biomass.</title>
        <authorList>
            <consortium name="DOE Joint Genome Institute"/>
            <person name="Atanasova L."/>
            <person name="Chenthamara K."/>
            <person name="Zhang J."/>
            <person name="Grujic M."/>
            <person name="Henrissat B."/>
            <person name="Kuo A."/>
            <person name="Aerts A."/>
            <person name="Salamov A."/>
            <person name="Lipzen A."/>
            <person name="Labutti K."/>
            <person name="Barry K."/>
            <person name="Miao Y."/>
            <person name="Rahimi M.J."/>
            <person name="Shen Q."/>
            <person name="Grigoriev I.V."/>
            <person name="Kubicek C.P."/>
            <person name="Druzhinina I.S."/>
        </authorList>
    </citation>
    <scope>NUCLEOTIDE SEQUENCE [LARGE SCALE GENOMIC DNA]</scope>
    <source>
        <strain evidence="2">TUCIM 6016</strain>
    </source>
</reference>
<dbReference type="InterPro" id="IPR002220">
    <property type="entry name" value="DapA-like"/>
</dbReference>
<name>A0A2T4BFJ3_9HYPO</name>
<gene>
    <name evidence="1" type="ORF">BBK36DRAFT_1139605</name>
</gene>
<dbReference type="EMBL" id="KZ680210">
    <property type="protein sequence ID" value="PTB68097.1"/>
    <property type="molecule type" value="Genomic_DNA"/>
</dbReference>
<dbReference type="AlphaFoldDB" id="A0A2T4BFJ3"/>
<dbReference type="GO" id="GO:0008840">
    <property type="term" value="F:4-hydroxy-tetrahydrodipicolinate synthase activity"/>
    <property type="evidence" value="ECO:0007669"/>
    <property type="project" value="TreeGrafter"/>
</dbReference>
<dbReference type="PANTHER" id="PTHR12128:SF52">
    <property type="entry name" value="4-HYDROXY-2-OXOGLUTARATE ALDOLASE, MITOCHONDRIAL-RELATED"/>
    <property type="match status" value="1"/>
</dbReference>
<dbReference type="InterPro" id="IPR013785">
    <property type="entry name" value="Aldolase_TIM"/>
</dbReference>
<dbReference type="SMART" id="SM01130">
    <property type="entry name" value="DHDPS"/>
    <property type="match status" value="1"/>
</dbReference>
<evidence type="ECO:0000313" key="1">
    <source>
        <dbReference type="EMBL" id="PTB68097.1"/>
    </source>
</evidence>
<dbReference type="OrthoDB" id="191315at2759"/>
<dbReference type="SUPFAM" id="SSF51569">
    <property type="entry name" value="Aldolase"/>
    <property type="match status" value="1"/>
</dbReference>
<dbReference type="Proteomes" id="UP000241546">
    <property type="component" value="Unassembled WGS sequence"/>
</dbReference>
<dbReference type="CDD" id="cd00408">
    <property type="entry name" value="DHDPS-like"/>
    <property type="match status" value="1"/>
</dbReference>
<accession>A0A2T4BFJ3</accession>
<proteinExistence type="predicted"/>
<dbReference type="RefSeq" id="XP_024751417.1">
    <property type="nucleotide sequence ID" value="XM_024893321.1"/>
</dbReference>